<organism evidence="1 2">
    <name type="scientific">Romanomermis culicivorax</name>
    <name type="common">Nematode worm</name>
    <dbReference type="NCBI Taxonomy" id="13658"/>
    <lineage>
        <taxon>Eukaryota</taxon>
        <taxon>Metazoa</taxon>
        <taxon>Ecdysozoa</taxon>
        <taxon>Nematoda</taxon>
        <taxon>Enoplea</taxon>
        <taxon>Dorylaimia</taxon>
        <taxon>Mermithida</taxon>
        <taxon>Mermithoidea</taxon>
        <taxon>Mermithidae</taxon>
        <taxon>Romanomermis</taxon>
    </lineage>
</organism>
<keyword evidence="1" id="KW-1185">Reference proteome</keyword>
<sequence length="72" mass="8935">MFYDYIIRRQTAPRAVQKAGTNFREFALQFFRQKTPLIFLDKNFLITLFTVRIEMFLRFKHTFQCQYDPMRE</sequence>
<evidence type="ECO:0000313" key="1">
    <source>
        <dbReference type="Proteomes" id="UP000887565"/>
    </source>
</evidence>
<protein>
    <submittedName>
        <fullName evidence="2">Uncharacterized protein</fullName>
    </submittedName>
</protein>
<dbReference type="AlphaFoldDB" id="A0A915I9Z4"/>
<dbReference type="WBParaSite" id="nRc.2.0.1.t10995-RA">
    <property type="protein sequence ID" value="nRc.2.0.1.t10995-RA"/>
    <property type="gene ID" value="nRc.2.0.1.g10995"/>
</dbReference>
<name>A0A915I9Z4_ROMCU</name>
<reference evidence="2" key="1">
    <citation type="submission" date="2022-11" db="UniProtKB">
        <authorList>
            <consortium name="WormBaseParasite"/>
        </authorList>
    </citation>
    <scope>IDENTIFICATION</scope>
</reference>
<accession>A0A915I9Z4</accession>
<dbReference type="Proteomes" id="UP000887565">
    <property type="component" value="Unplaced"/>
</dbReference>
<evidence type="ECO:0000313" key="2">
    <source>
        <dbReference type="WBParaSite" id="nRc.2.0.1.t10995-RA"/>
    </source>
</evidence>
<proteinExistence type="predicted"/>